<dbReference type="EMBL" id="QRYQ01000017">
    <property type="protein sequence ID" value="RGU90512.1"/>
    <property type="molecule type" value="Genomic_DNA"/>
</dbReference>
<keyword evidence="3" id="KW-1003">Cell membrane</keyword>
<evidence type="ECO:0000259" key="8">
    <source>
        <dbReference type="PROSITE" id="PS50928"/>
    </source>
</evidence>
<evidence type="ECO:0000313" key="16">
    <source>
        <dbReference type="Proteomes" id="UP000285288"/>
    </source>
</evidence>
<dbReference type="Gene3D" id="1.10.3720.10">
    <property type="entry name" value="MetI-like"/>
    <property type="match status" value="1"/>
</dbReference>
<dbReference type="InterPro" id="IPR000515">
    <property type="entry name" value="MetI-like"/>
</dbReference>
<dbReference type="AlphaFoldDB" id="A0A395W5H9"/>
<dbReference type="Pfam" id="PF00528">
    <property type="entry name" value="BPD_transp_1"/>
    <property type="match status" value="1"/>
</dbReference>
<evidence type="ECO:0000256" key="5">
    <source>
        <dbReference type="ARBA" id="ARBA00022989"/>
    </source>
</evidence>
<feature type="transmembrane region" description="Helical" evidence="7">
    <location>
        <begin position="251"/>
        <end position="273"/>
    </location>
</feature>
<feature type="transmembrane region" description="Helical" evidence="7">
    <location>
        <begin position="293"/>
        <end position="319"/>
    </location>
</feature>
<evidence type="ECO:0000313" key="11">
    <source>
        <dbReference type="EMBL" id="RGW76663.1"/>
    </source>
</evidence>
<evidence type="ECO:0000256" key="7">
    <source>
        <dbReference type="RuleBase" id="RU363032"/>
    </source>
</evidence>
<dbReference type="Pfam" id="PF19300">
    <property type="entry name" value="BPD_transp_1_N"/>
    <property type="match status" value="1"/>
</dbReference>
<dbReference type="CDD" id="cd06261">
    <property type="entry name" value="TM_PBP2"/>
    <property type="match status" value="1"/>
</dbReference>
<dbReference type="PROSITE" id="PS50928">
    <property type="entry name" value="ABC_TM1"/>
    <property type="match status" value="1"/>
</dbReference>
<gene>
    <name evidence="12" type="ORF">DW907_01345</name>
    <name evidence="11" type="ORF">DWV56_00880</name>
    <name evidence="10" type="ORF">DWW32_08810</name>
    <name evidence="9" type="ORF">DWX92_06420</name>
</gene>
<comment type="subcellular location">
    <subcellularLocation>
        <location evidence="1 7">Cell membrane</location>
        <topology evidence="1 7">Multi-pass membrane protein</topology>
    </subcellularLocation>
</comment>
<evidence type="ECO:0000256" key="6">
    <source>
        <dbReference type="ARBA" id="ARBA00023136"/>
    </source>
</evidence>
<dbReference type="PANTHER" id="PTHR30465:SF0">
    <property type="entry name" value="OLIGOPEPTIDE TRANSPORT SYSTEM PERMEASE PROTEIN APPB"/>
    <property type="match status" value="1"/>
</dbReference>
<feature type="transmembrane region" description="Helical" evidence="7">
    <location>
        <begin position="9"/>
        <end position="27"/>
    </location>
</feature>
<dbReference type="Proteomes" id="UP000285274">
    <property type="component" value="Unassembled WGS sequence"/>
</dbReference>
<evidence type="ECO:0000256" key="4">
    <source>
        <dbReference type="ARBA" id="ARBA00022692"/>
    </source>
</evidence>
<dbReference type="RefSeq" id="WP_003865731.1">
    <property type="nucleotide sequence ID" value="NZ_CABLCL010000101.1"/>
</dbReference>
<comment type="similarity">
    <text evidence="7">Belongs to the binding-protein-dependent transport system permease family.</text>
</comment>
<evidence type="ECO:0000256" key="1">
    <source>
        <dbReference type="ARBA" id="ARBA00004651"/>
    </source>
</evidence>
<name>A0A395W5H9_9FIRM</name>
<reference evidence="13 14" key="1">
    <citation type="submission" date="2018-08" db="EMBL/GenBank/DDBJ databases">
        <title>A genome reference for cultivated species of the human gut microbiota.</title>
        <authorList>
            <person name="Zou Y."/>
            <person name="Xue W."/>
            <person name="Luo G."/>
        </authorList>
    </citation>
    <scope>NUCLEOTIDE SEQUENCE [LARGE SCALE GENOMIC DNA]</scope>
    <source>
        <strain evidence="11 14">AF10-31</strain>
        <strain evidence="10 13">AF15-20</strain>
        <strain evidence="9 15">AF22-10AC</strain>
        <strain evidence="12 16">AM42-13AC</strain>
    </source>
</reference>
<evidence type="ECO:0000313" key="15">
    <source>
        <dbReference type="Proteomes" id="UP000285274"/>
    </source>
</evidence>
<dbReference type="GeneID" id="66580091"/>
<feature type="transmembrane region" description="Helical" evidence="7">
    <location>
        <begin position="132"/>
        <end position="159"/>
    </location>
</feature>
<keyword evidence="6 7" id="KW-0472">Membrane</keyword>
<evidence type="ECO:0000313" key="10">
    <source>
        <dbReference type="EMBL" id="RGU90512.1"/>
    </source>
</evidence>
<evidence type="ECO:0000256" key="2">
    <source>
        <dbReference type="ARBA" id="ARBA00022448"/>
    </source>
</evidence>
<dbReference type="EMBL" id="QSAT01000002">
    <property type="protein sequence ID" value="RGW76663.1"/>
    <property type="molecule type" value="Genomic_DNA"/>
</dbReference>
<dbReference type="GO" id="GO:0005886">
    <property type="term" value="C:plasma membrane"/>
    <property type="evidence" value="ECO:0007669"/>
    <property type="project" value="UniProtKB-SubCell"/>
</dbReference>
<sequence>MLKYVFKRILAMIPVLFIISIVIFGTVKAMPGDEVTAYFGAGSKVTQEQRDHVRELLGLDKSLPEQYVRWVGRMCTGDLGSSITLKKPVGTIIGDYVWNTFYLNVVSLIVALIFAIPVGIKQAVKKGSVFDNFWTVFSLLGISVPTFFFALVLIFFIGLNIPGMPINGMRDTMLSSFGYSSIFQEIGDIALHSILPVIVLAFSSFASFSRYVRNSMVEVINMDYVRTARSKGLKEKTVIYKHAFKNAQIPLVTLLGLYIPSLFSGAVILESVFIWPGIGKVLIDAINQRDNSLVMACLMFSALLMLLGNLLSDICYTLVDPRIKVDE</sequence>
<comment type="caution">
    <text evidence="10">The sequence shown here is derived from an EMBL/GenBank/DDBJ whole genome shotgun (WGS) entry which is preliminary data.</text>
</comment>
<proteinExistence type="inferred from homology"/>
<keyword evidence="4 7" id="KW-0812">Transmembrane</keyword>
<feature type="transmembrane region" description="Helical" evidence="7">
    <location>
        <begin position="189"/>
        <end position="208"/>
    </location>
</feature>
<keyword evidence="5 7" id="KW-1133">Transmembrane helix</keyword>
<evidence type="ECO:0000313" key="9">
    <source>
        <dbReference type="EMBL" id="RGS46247.1"/>
    </source>
</evidence>
<dbReference type="Proteomes" id="UP000265489">
    <property type="component" value="Unassembled WGS sequence"/>
</dbReference>
<evidence type="ECO:0000256" key="3">
    <source>
        <dbReference type="ARBA" id="ARBA00022475"/>
    </source>
</evidence>
<dbReference type="Proteomes" id="UP000285288">
    <property type="component" value="Unassembled WGS sequence"/>
</dbReference>
<feature type="transmembrane region" description="Helical" evidence="7">
    <location>
        <begin position="101"/>
        <end position="120"/>
    </location>
</feature>
<protein>
    <submittedName>
        <fullName evidence="10">ABC transporter permease</fullName>
    </submittedName>
</protein>
<dbReference type="Proteomes" id="UP000284651">
    <property type="component" value="Unassembled WGS sequence"/>
</dbReference>
<keyword evidence="2 7" id="KW-0813">Transport</keyword>
<dbReference type="SUPFAM" id="SSF161098">
    <property type="entry name" value="MetI-like"/>
    <property type="match status" value="1"/>
</dbReference>
<accession>A0A395W5H9</accession>
<organism evidence="10 13">
    <name type="scientific">Holdemanella biformis</name>
    <dbReference type="NCBI Taxonomy" id="1735"/>
    <lineage>
        <taxon>Bacteria</taxon>
        <taxon>Bacillati</taxon>
        <taxon>Bacillota</taxon>
        <taxon>Erysipelotrichia</taxon>
        <taxon>Erysipelotrichales</taxon>
        <taxon>Erysipelotrichaceae</taxon>
        <taxon>Holdemanella</taxon>
    </lineage>
</organism>
<evidence type="ECO:0000313" key="13">
    <source>
        <dbReference type="Proteomes" id="UP000265489"/>
    </source>
</evidence>
<dbReference type="PANTHER" id="PTHR30465">
    <property type="entry name" value="INNER MEMBRANE ABC TRANSPORTER"/>
    <property type="match status" value="1"/>
</dbReference>
<evidence type="ECO:0000313" key="14">
    <source>
        <dbReference type="Proteomes" id="UP000284651"/>
    </source>
</evidence>
<evidence type="ECO:0000313" key="12">
    <source>
        <dbReference type="EMBL" id="RHB09051.1"/>
    </source>
</evidence>
<dbReference type="GO" id="GO:0055085">
    <property type="term" value="P:transmembrane transport"/>
    <property type="evidence" value="ECO:0007669"/>
    <property type="project" value="InterPro"/>
</dbReference>
<dbReference type="EMBL" id="QSGD01000003">
    <property type="protein sequence ID" value="RHB09051.1"/>
    <property type="molecule type" value="Genomic_DNA"/>
</dbReference>
<feature type="domain" description="ABC transmembrane type-1" evidence="8">
    <location>
        <begin position="97"/>
        <end position="312"/>
    </location>
</feature>
<dbReference type="InterPro" id="IPR035906">
    <property type="entry name" value="MetI-like_sf"/>
</dbReference>
<dbReference type="InterPro" id="IPR045621">
    <property type="entry name" value="BPD_transp_1_N"/>
</dbReference>
<dbReference type="EMBL" id="QRVM01000025">
    <property type="protein sequence ID" value="RGS46247.1"/>
    <property type="molecule type" value="Genomic_DNA"/>
</dbReference>